<dbReference type="AlphaFoldDB" id="A0A9Q3E7G8"/>
<dbReference type="EMBL" id="AVOT02023794">
    <property type="protein sequence ID" value="MBW0514055.1"/>
    <property type="molecule type" value="Genomic_DNA"/>
</dbReference>
<evidence type="ECO:0000313" key="2">
    <source>
        <dbReference type="Proteomes" id="UP000765509"/>
    </source>
</evidence>
<evidence type="ECO:0000313" key="1">
    <source>
        <dbReference type="EMBL" id="MBW0514055.1"/>
    </source>
</evidence>
<dbReference type="Proteomes" id="UP000765509">
    <property type="component" value="Unassembled WGS sequence"/>
</dbReference>
<sequence>MIYGYGQISIYWTWHGYAILKSKGMNCHGCDTAEPSRRGGVKSRRSRSFSGLLGSHPSIFQGPRIRLGEAEAEEGDESVEVEDYEETEVAAALKGALMAYEAENLDHFNEPLFAQAEPNFVKMMKQMTQFMAQLVQEVAPRDSSKAPEFNTPSIKAPDSFDGTQVHKLRGFIKYCQFIFHNYPTNFFSDRKKVLYSTSFNTGRAIKCIEP</sequence>
<comment type="caution">
    <text evidence="1">The sequence shown here is derived from an EMBL/GenBank/DDBJ whole genome shotgun (WGS) entry which is preliminary data.</text>
</comment>
<proteinExistence type="predicted"/>
<keyword evidence="2" id="KW-1185">Reference proteome</keyword>
<organism evidence="1 2">
    <name type="scientific">Austropuccinia psidii MF-1</name>
    <dbReference type="NCBI Taxonomy" id="1389203"/>
    <lineage>
        <taxon>Eukaryota</taxon>
        <taxon>Fungi</taxon>
        <taxon>Dikarya</taxon>
        <taxon>Basidiomycota</taxon>
        <taxon>Pucciniomycotina</taxon>
        <taxon>Pucciniomycetes</taxon>
        <taxon>Pucciniales</taxon>
        <taxon>Sphaerophragmiaceae</taxon>
        <taxon>Austropuccinia</taxon>
    </lineage>
</organism>
<gene>
    <name evidence="1" type="ORF">O181_053770</name>
</gene>
<protein>
    <submittedName>
        <fullName evidence="1">Uncharacterized protein</fullName>
    </submittedName>
</protein>
<name>A0A9Q3E7G8_9BASI</name>
<dbReference type="OrthoDB" id="2506111at2759"/>
<reference evidence="1" key="1">
    <citation type="submission" date="2021-03" db="EMBL/GenBank/DDBJ databases">
        <title>Draft genome sequence of rust myrtle Austropuccinia psidii MF-1, a brazilian biotype.</title>
        <authorList>
            <person name="Quecine M.C."/>
            <person name="Pachon D.M.R."/>
            <person name="Bonatelli M.L."/>
            <person name="Correr F.H."/>
            <person name="Franceschini L.M."/>
            <person name="Leite T.F."/>
            <person name="Margarido G.R.A."/>
            <person name="Almeida C.A."/>
            <person name="Ferrarezi J.A."/>
            <person name="Labate C.A."/>
        </authorList>
    </citation>
    <scope>NUCLEOTIDE SEQUENCE</scope>
    <source>
        <strain evidence="1">MF-1</strain>
    </source>
</reference>
<accession>A0A9Q3E7G8</accession>